<organism evidence="2 3">
    <name type="scientific">Flavihumibacter stibioxidans</name>
    <dbReference type="NCBI Taxonomy" id="1834163"/>
    <lineage>
        <taxon>Bacteria</taxon>
        <taxon>Pseudomonadati</taxon>
        <taxon>Bacteroidota</taxon>
        <taxon>Chitinophagia</taxon>
        <taxon>Chitinophagales</taxon>
        <taxon>Chitinophagaceae</taxon>
        <taxon>Flavihumibacter</taxon>
    </lineage>
</organism>
<sequence length="193" mass="21306">MTENSDYAERNFQSGHDPEDREKAGYVIGKQDIGNILSQLAKDPTTGKYTETIQIYTHSRGAAFSAGYIKAILEYVKAHPEEFSDPNKVIDLVYNMAPHQSNSINEPSGLNAYSHDHTKDWLSGNDMKGLKGAFTSNENSLGAMGSHSTSSFVNDITAFLKAFQSSNGNSQQLIDDFIKLMQNQYGVNVTNLQ</sequence>
<comment type="caution">
    <text evidence="2">The sequence shown here is derived from an EMBL/GenBank/DDBJ whole genome shotgun (WGS) entry which is preliminary data.</text>
</comment>
<reference evidence="2 3" key="1">
    <citation type="submission" date="2016-07" db="EMBL/GenBank/DDBJ databases">
        <title>Genome analysis of Flavihumibacter stibioxidans YS-17.</title>
        <authorList>
            <person name="Shi K."/>
            <person name="Han Y."/>
            <person name="Wang G."/>
        </authorList>
    </citation>
    <scope>NUCLEOTIDE SEQUENCE [LARGE SCALE GENOMIC DNA]</scope>
    <source>
        <strain evidence="2 3">YS-17</strain>
    </source>
</reference>
<protein>
    <submittedName>
        <fullName evidence="2">Uncharacterized protein</fullName>
    </submittedName>
</protein>
<keyword evidence="3" id="KW-1185">Reference proteome</keyword>
<accession>A0ABR7M7N1</accession>
<dbReference type="EMBL" id="MBUA01000002">
    <property type="protein sequence ID" value="MBC6490643.1"/>
    <property type="molecule type" value="Genomic_DNA"/>
</dbReference>
<name>A0ABR7M7N1_9BACT</name>
<feature type="region of interest" description="Disordered" evidence="1">
    <location>
        <begin position="1"/>
        <end position="22"/>
    </location>
</feature>
<dbReference type="RefSeq" id="WP_187256007.1">
    <property type="nucleotide sequence ID" value="NZ_JBHULF010000019.1"/>
</dbReference>
<evidence type="ECO:0000313" key="3">
    <source>
        <dbReference type="Proteomes" id="UP000765802"/>
    </source>
</evidence>
<gene>
    <name evidence="2" type="ORF">BC349_19365</name>
</gene>
<evidence type="ECO:0000256" key="1">
    <source>
        <dbReference type="SAM" id="MobiDB-lite"/>
    </source>
</evidence>
<dbReference type="Proteomes" id="UP000765802">
    <property type="component" value="Unassembled WGS sequence"/>
</dbReference>
<proteinExistence type="predicted"/>
<evidence type="ECO:0000313" key="2">
    <source>
        <dbReference type="EMBL" id="MBC6490643.1"/>
    </source>
</evidence>